<name>A0A1N7FNW6_9EURY</name>
<dbReference type="EMBL" id="FTNR01000007">
    <property type="protein sequence ID" value="SIS02023.1"/>
    <property type="molecule type" value="Genomic_DNA"/>
</dbReference>
<dbReference type="PANTHER" id="PTHR34583">
    <property type="entry name" value="ANTIPORTER SUBUNIT MNHC2-RELATED"/>
    <property type="match status" value="1"/>
</dbReference>
<evidence type="ECO:0000256" key="2">
    <source>
        <dbReference type="ARBA" id="ARBA00022692"/>
    </source>
</evidence>
<dbReference type="NCBIfam" id="NF005621">
    <property type="entry name" value="PRK07375.1-6"/>
    <property type="match status" value="1"/>
</dbReference>
<evidence type="ECO:0000256" key="1">
    <source>
        <dbReference type="ARBA" id="ARBA00004141"/>
    </source>
</evidence>
<dbReference type="Gene3D" id="1.10.287.3510">
    <property type="match status" value="1"/>
</dbReference>
<keyword evidence="3 5" id="KW-1133">Transmembrane helix</keyword>
<gene>
    <name evidence="6" type="ORF">SAMN05421752_107211</name>
</gene>
<keyword evidence="7" id="KW-1185">Reference proteome</keyword>
<dbReference type="InterPro" id="IPR050601">
    <property type="entry name" value="CPA3_antiporter_subunitC"/>
</dbReference>
<dbReference type="Proteomes" id="UP000185936">
    <property type="component" value="Unassembled WGS sequence"/>
</dbReference>
<dbReference type="STRING" id="308853.SAMN05421752_107211"/>
<feature type="transmembrane region" description="Helical" evidence="5">
    <location>
        <begin position="25"/>
        <end position="44"/>
    </location>
</feature>
<evidence type="ECO:0000313" key="6">
    <source>
        <dbReference type="EMBL" id="SIS02023.1"/>
    </source>
</evidence>
<evidence type="ECO:0000256" key="3">
    <source>
        <dbReference type="ARBA" id="ARBA00022989"/>
    </source>
</evidence>
<evidence type="ECO:0000256" key="5">
    <source>
        <dbReference type="SAM" id="Phobius"/>
    </source>
</evidence>
<dbReference type="AlphaFoldDB" id="A0A1N7FNW6"/>
<feature type="transmembrane region" description="Helical" evidence="5">
    <location>
        <begin position="97"/>
        <end position="118"/>
    </location>
</feature>
<evidence type="ECO:0000313" key="7">
    <source>
        <dbReference type="Proteomes" id="UP000185936"/>
    </source>
</evidence>
<dbReference type="NCBIfam" id="NF005624">
    <property type="entry name" value="PRK07375.2-3"/>
    <property type="match status" value="1"/>
</dbReference>
<keyword evidence="2 5" id="KW-0812">Transmembrane</keyword>
<dbReference type="PANTHER" id="PTHR34583:SF3">
    <property type="entry name" value="MULTISUBUNIT SODIUM_HYDROGEN ANTIPORTER, MNHC SUBUNIT"/>
    <property type="match status" value="1"/>
</dbReference>
<proteinExistence type="predicted"/>
<evidence type="ECO:0000256" key="4">
    <source>
        <dbReference type="ARBA" id="ARBA00023136"/>
    </source>
</evidence>
<protein>
    <submittedName>
        <fullName evidence="6">Multisubunit sodium/proton antiporter, MrpC subunit</fullName>
    </submittedName>
</protein>
<accession>A0A1N7FNW6</accession>
<dbReference type="InterPro" id="IPR039428">
    <property type="entry name" value="NUOK/Mnh_C1-like"/>
</dbReference>
<dbReference type="GO" id="GO:0016020">
    <property type="term" value="C:membrane"/>
    <property type="evidence" value="ECO:0007669"/>
    <property type="project" value="UniProtKB-SubCell"/>
</dbReference>
<comment type="subcellular location">
    <subcellularLocation>
        <location evidence="1">Membrane</location>
        <topology evidence="1">Multi-pass membrane protein</topology>
    </subcellularLocation>
</comment>
<organism evidence="6 7">
    <name type="scientific">Natronorubrum thiooxidans</name>
    <dbReference type="NCBI Taxonomy" id="308853"/>
    <lineage>
        <taxon>Archaea</taxon>
        <taxon>Methanobacteriati</taxon>
        <taxon>Methanobacteriota</taxon>
        <taxon>Stenosarchaea group</taxon>
        <taxon>Halobacteria</taxon>
        <taxon>Halobacteriales</taxon>
        <taxon>Natrialbaceae</taxon>
        <taxon>Natronorubrum</taxon>
    </lineage>
</organism>
<dbReference type="Pfam" id="PF00420">
    <property type="entry name" value="Oxidored_q2"/>
    <property type="match status" value="1"/>
</dbReference>
<feature type="transmembrane region" description="Helical" evidence="5">
    <location>
        <begin position="51"/>
        <end position="71"/>
    </location>
</feature>
<reference evidence="7" key="1">
    <citation type="submission" date="2017-01" db="EMBL/GenBank/DDBJ databases">
        <authorList>
            <person name="Varghese N."/>
            <person name="Submissions S."/>
        </authorList>
    </citation>
    <scope>NUCLEOTIDE SEQUENCE [LARGE SCALE GENOMIC DNA]</scope>
    <source>
        <strain evidence="7">type strain: HArc-</strain>
    </source>
</reference>
<sequence>MVTAAVSAQQIERWTTMIELLTSRYTYVLMFVLLGIGLYMIIASQNLVKKLIGVSLFQTSIFLFFVSMAYVEGGSAPIVPPESNPGELLVASPLPQVIVLTAIVVGIALTAVGLALVIRIYSEYGTLREDTLREVRADE</sequence>
<keyword evidence="4 5" id="KW-0472">Membrane</keyword>